<dbReference type="EMBL" id="KK104870">
    <property type="protein sequence ID" value="KIY93312.1"/>
    <property type="molecule type" value="Genomic_DNA"/>
</dbReference>
<evidence type="ECO:0000313" key="2">
    <source>
        <dbReference type="Proteomes" id="UP000054498"/>
    </source>
</evidence>
<evidence type="ECO:0000313" key="1">
    <source>
        <dbReference type="EMBL" id="KIY93312.1"/>
    </source>
</evidence>
<organism evidence="1 2">
    <name type="scientific">Monoraphidium neglectum</name>
    <dbReference type="NCBI Taxonomy" id="145388"/>
    <lineage>
        <taxon>Eukaryota</taxon>
        <taxon>Viridiplantae</taxon>
        <taxon>Chlorophyta</taxon>
        <taxon>core chlorophytes</taxon>
        <taxon>Chlorophyceae</taxon>
        <taxon>CS clade</taxon>
        <taxon>Sphaeropleales</taxon>
        <taxon>Selenastraceae</taxon>
        <taxon>Monoraphidium</taxon>
    </lineage>
</organism>
<reference evidence="1 2" key="1">
    <citation type="journal article" date="2013" name="BMC Genomics">
        <title>Reconstruction of the lipid metabolism for the microalga Monoraphidium neglectum from its genome sequence reveals characteristics suitable for biofuel production.</title>
        <authorList>
            <person name="Bogen C."/>
            <person name="Al-Dilaimi A."/>
            <person name="Albersmeier A."/>
            <person name="Wichmann J."/>
            <person name="Grundmann M."/>
            <person name="Rupp O."/>
            <person name="Lauersen K.J."/>
            <person name="Blifernez-Klassen O."/>
            <person name="Kalinowski J."/>
            <person name="Goesmann A."/>
            <person name="Mussgnug J.H."/>
            <person name="Kruse O."/>
        </authorList>
    </citation>
    <scope>NUCLEOTIDE SEQUENCE [LARGE SCALE GENOMIC DNA]</scope>
    <source>
        <strain evidence="1 2">SAG 48.87</strain>
    </source>
</reference>
<protein>
    <submittedName>
        <fullName evidence="1">Uncharacterized protein</fullName>
    </submittedName>
</protein>
<dbReference type="KEGG" id="mng:MNEG_14650"/>
<dbReference type="AlphaFoldDB" id="A0A0D2IZN3"/>
<sequence>MKDYLAAGARGSDAVWDAARSVEPGGDSAAVGRVGYNQAFEQVFQAFEQRLPVEGVRELCARGAVEPGKYPYDCPGDTLLDVSWHETANDVGGAWGRFLMRPDLRTVVESVRWAVDASGIIDLRRLRDEIIFATLPPLPNIYFAWNPNNSGPLYFLVCLTLGVVVPALR</sequence>
<gene>
    <name evidence="1" type="ORF">MNEG_14650</name>
</gene>
<accession>A0A0D2IZN3</accession>
<dbReference type="GeneID" id="25732234"/>
<proteinExistence type="predicted"/>
<dbReference type="OrthoDB" id="2016698at2759"/>
<dbReference type="Proteomes" id="UP000054498">
    <property type="component" value="Unassembled WGS sequence"/>
</dbReference>
<name>A0A0D2IZN3_9CHLO</name>
<keyword evidence="2" id="KW-1185">Reference proteome</keyword>
<dbReference type="RefSeq" id="XP_013892332.1">
    <property type="nucleotide sequence ID" value="XM_014036878.1"/>
</dbReference>
<dbReference type="STRING" id="145388.A0A0D2IZN3"/>